<gene>
    <name evidence="2" type="ORF">PSON_ATCC_30995.1.T3090011</name>
</gene>
<dbReference type="InterPro" id="IPR001680">
    <property type="entry name" value="WD40_rpt"/>
</dbReference>
<comment type="caution">
    <text evidence="2">The sequence shown here is derived from an EMBL/GenBank/DDBJ whole genome shotgun (WGS) entry which is preliminary data.</text>
</comment>
<dbReference type="AlphaFoldDB" id="A0A8S1RTL2"/>
<feature type="repeat" description="WD" evidence="1">
    <location>
        <begin position="1"/>
        <end position="25"/>
    </location>
</feature>
<evidence type="ECO:0000256" key="1">
    <source>
        <dbReference type="PROSITE-ProRule" id="PRU00221"/>
    </source>
</evidence>
<reference evidence="2" key="1">
    <citation type="submission" date="2021-01" db="EMBL/GenBank/DDBJ databases">
        <authorList>
            <consortium name="Genoscope - CEA"/>
            <person name="William W."/>
        </authorList>
    </citation>
    <scope>NUCLEOTIDE SEQUENCE</scope>
</reference>
<keyword evidence="3" id="KW-1185">Reference proteome</keyword>
<dbReference type="Proteomes" id="UP000692954">
    <property type="component" value="Unassembled WGS sequence"/>
</dbReference>
<evidence type="ECO:0000313" key="3">
    <source>
        <dbReference type="Proteomes" id="UP000692954"/>
    </source>
</evidence>
<dbReference type="EMBL" id="CAJJDN010000309">
    <property type="protein sequence ID" value="CAD8130632.1"/>
    <property type="molecule type" value="Genomic_DNA"/>
</dbReference>
<evidence type="ECO:0000313" key="2">
    <source>
        <dbReference type="EMBL" id="CAD8130632.1"/>
    </source>
</evidence>
<protein>
    <submittedName>
        <fullName evidence="2">Uncharacterized protein</fullName>
    </submittedName>
</protein>
<proteinExistence type="predicted"/>
<organism evidence="2 3">
    <name type="scientific">Paramecium sonneborni</name>
    <dbReference type="NCBI Taxonomy" id="65129"/>
    <lineage>
        <taxon>Eukaryota</taxon>
        <taxon>Sar</taxon>
        <taxon>Alveolata</taxon>
        <taxon>Ciliophora</taxon>
        <taxon>Intramacronucleata</taxon>
        <taxon>Oligohymenophorea</taxon>
        <taxon>Peniculida</taxon>
        <taxon>Parameciidae</taxon>
        <taxon>Paramecium</taxon>
    </lineage>
</organism>
<dbReference type="PROSITE" id="PS50082">
    <property type="entry name" value="WD_REPEATS_2"/>
    <property type="match status" value="1"/>
</dbReference>
<accession>A0A8S1RTL2</accession>
<name>A0A8S1RTL2_9CILI</name>
<keyword evidence="1" id="KW-0853">WD repeat</keyword>
<sequence>MILASGSVDMSICLWYVKTEKEIQPSHQDIFTQFIPSLYQEKSLTLKVNPYIPILEIGKNPYLLANGALIQQGKFLTSGGVDLRAFLKDRGSVILESQL</sequence>